<dbReference type="EMBL" id="CAFBON010000312">
    <property type="protein sequence ID" value="CAB5009184.1"/>
    <property type="molecule type" value="Genomic_DNA"/>
</dbReference>
<accession>A0A6J7Q4K9</accession>
<name>A0A6J7Q4K9_9ZZZZ</name>
<sequence>MFSPTRGGYVPIPAEYRSWRAVPASHFIDSMMRYLGHEYYVGYLSAAEVHGAAHQRPQVFQVITDARLNDRSFDRVTIEFTTSAKTGTRPTTTVNTPTGTIKVSVPEITVLDLVASPAHGGGLSNIATVLGGLLGDGLLDVPRLAQLATDYPAAVSQRTGWLVERVATEVGVEVDLAPLDAIARARLKPTPLAAAGSRTGPFNERWNIVVNTDVEPDL</sequence>
<dbReference type="Pfam" id="PF09407">
    <property type="entry name" value="AbiEi_1"/>
    <property type="match status" value="1"/>
</dbReference>
<dbReference type="InterPro" id="IPR018547">
    <property type="entry name" value="AbiEi_C"/>
</dbReference>
<proteinExistence type="predicted"/>
<feature type="domain" description="AbiEi antitoxin C-terminal" evidence="1">
    <location>
        <begin position="22"/>
        <end position="164"/>
    </location>
</feature>
<evidence type="ECO:0000313" key="2">
    <source>
        <dbReference type="EMBL" id="CAB5009184.1"/>
    </source>
</evidence>
<protein>
    <submittedName>
        <fullName evidence="2">Unannotated protein</fullName>
    </submittedName>
</protein>
<reference evidence="2" key="1">
    <citation type="submission" date="2020-05" db="EMBL/GenBank/DDBJ databases">
        <authorList>
            <person name="Chiriac C."/>
            <person name="Salcher M."/>
            <person name="Ghai R."/>
            <person name="Kavagutti S V."/>
        </authorList>
    </citation>
    <scope>NUCLEOTIDE SEQUENCE</scope>
</reference>
<organism evidence="2">
    <name type="scientific">freshwater metagenome</name>
    <dbReference type="NCBI Taxonomy" id="449393"/>
    <lineage>
        <taxon>unclassified sequences</taxon>
        <taxon>metagenomes</taxon>
        <taxon>ecological metagenomes</taxon>
    </lineage>
</organism>
<gene>
    <name evidence="2" type="ORF">UFOPK3954_02217</name>
</gene>
<dbReference type="AlphaFoldDB" id="A0A6J7Q4K9"/>
<evidence type="ECO:0000259" key="1">
    <source>
        <dbReference type="Pfam" id="PF09407"/>
    </source>
</evidence>